<sequence length="192" mass="21045">MAEVKVLFVGPKEAGKTALANYLSGAIQNADDPALAPTRPTVGCRVLEFDLPRGNQNQENKTFTAIKASVEIWDISGDRAYEGGWAAARHNAIGAVFVYDGDKPGDDKDLDQWYKWFAEPLGLRESQCLVMCHHKGGVSRGFKPPSARSLAKVHAVQTNLEEKATVIRDEFDKFVAEALKASREKEEQGIIG</sequence>
<evidence type="ECO:0008006" key="2">
    <source>
        <dbReference type="Google" id="ProtNLM"/>
    </source>
</evidence>
<dbReference type="InterPro" id="IPR027417">
    <property type="entry name" value="P-loop_NTPase"/>
</dbReference>
<reference evidence="1" key="1">
    <citation type="submission" date="2021-01" db="EMBL/GenBank/DDBJ databases">
        <authorList>
            <person name="Corre E."/>
            <person name="Pelletier E."/>
            <person name="Niang G."/>
            <person name="Scheremetjew M."/>
            <person name="Finn R."/>
            <person name="Kale V."/>
            <person name="Holt S."/>
            <person name="Cochrane G."/>
            <person name="Meng A."/>
            <person name="Brown T."/>
            <person name="Cohen L."/>
        </authorList>
    </citation>
    <scope>NUCLEOTIDE SEQUENCE</scope>
    <source>
        <strain evidence="1">CCMP443</strain>
    </source>
</reference>
<gene>
    <name evidence="1" type="ORF">HTEP1355_LOCUS4909</name>
</gene>
<dbReference type="AlphaFoldDB" id="A0A7S0YQ09"/>
<dbReference type="SUPFAM" id="SSF52540">
    <property type="entry name" value="P-loop containing nucleoside triphosphate hydrolases"/>
    <property type="match status" value="1"/>
</dbReference>
<accession>A0A7S0YQ09</accession>
<organism evidence="1">
    <name type="scientific">Hemiselmis tepida</name>
    <dbReference type="NCBI Taxonomy" id="464990"/>
    <lineage>
        <taxon>Eukaryota</taxon>
        <taxon>Cryptophyceae</taxon>
        <taxon>Cryptomonadales</taxon>
        <taxon>Hemiselmidaceae</taxon>
        <taxon>Hemiselmis</taxon>
    </lineage>
</organism>
<protein>
    <recommendedName>
        <fullName evidence="2">Intraflagellar transport protein 22 homolog</fullName>
    </recommendedName>
</protein>
<dbReference type="EMBL" id="HBFN01008505">
    <property type="protein sequence ID" value="CAD8787496.1"/>
    <property type="molecule type" value="Transcribed_RNA"/>
</dbReference>
<proteinExistence type="predicted"/>
<dbReference type="Gene3D" id="3.40.50.300">
    <property type="entry name" value="P-loop containing nucleotide triphosphate hydrolases"/>
    <property type="match status" value="1"/>
</dbReference>
<evidence type="ECO:0000313" key="1">
    <source>
        <dbReference type="EMBL" id="CAD8787496.1"/>
    </source>
</evidence>
<dbReference type="Pfam" id="PF08477">
    <property type="entry name" value="Roc"/>
    <property type="match status" value="1"/>
</dbReference>
<name>A0A7S0YQ09_9CRYP</name>